<comment type="caution">
    <text evidence="1">The sequence shown here is derived from an EMBL/GenBank/DDBJ whole genome shotgun (WGS) entry which is preliminary data.</text>
</comment>
<dbReference type="Proteomes" id="UP000790377">
    <property type="component" value="Unassembled WGS sequence"/>
</dbReference>
<gene>
    <name evidence="1" type="ORF">BJ138DRAFT_1149117</name>
</gene>
<reference evidence="1" key="1">
    <citation type="journal article" date="2021" name="New Phytol.">
        <title>Evolutionary innovations through gain and loss of genes in the ectomycorrhizal Boletales.</title>
        <authorList>
            <person name="Wu G."/>
            <person name="Miyauchi S."/>
            <person name="Morin E."/>
            <person name="Kuo A."/>
            <person name="Drula E."/>
            <person name="Varga T."/>
            <person name="Kohler A."/>
            <person name="Feng B."/>
            <person name="Cao Y."/>
            <person name="Lipzen A."/>
            <person name="Daum C."/>
            <person name="Hundley H."/>
            <person name="Pangilinan J."/>
            <person name="Johnson J."/>
            <person name="Barry K."/>
            <person name="LaButti K."/>
            <person name="Ng V."/>
            <person name="Ahrendt S."/>
            <person name="Min B."/>
            <person name="Choi I.G."/>
            <person name="Park H."/>
            <person name="Plett J.M."/>
            <person name="Magnuson J."/>
            <person name="Spatafora J.W."/>
            <person name="Nagy L.G."/>
            <person name="Henrissat B."/>
            <person name="Grigoriev I.V."/>
            <person name="Yang Z.L."/>
            <person name="Xu J."/>
            <person name="Martin F.M."/>
        </authorList>
    </citation>
    <scope>NUCLEOTIDE SEQUENCE</scope>
    <source>
        <strain evidence="1">ATCC 28755</strain>
    </source>
</reference>
<protein>
    <submittedName>
        <fullName evidence="1">Uncharacterized protein</fullName>
    </submittedName>
</protein>
<name>A0ACB8AFA7_9AGAM</name>
<accession>A0ACB8AFA7</accession>
<evidence type="ECO:0000313" key="1">
    <source>
        <dbReference type="EMBL" id="KAH7912090.1"/>
    </source>
</evidence>
<dbReference type="EMBL" id="MU267659">
    <property type="protein sequence ID" value="KAH7912090.1"/>
    <property type="molecule type" value="Genomic_DNA"/>
</dbReference>
<proteinExistence type="predicted"/>
<organism evidence="1 2">
    <name type="scientific">Hygrophoropsis aurantiaca</name>
    <dbReference type="NCBI Taxonomy" id="72124"/>
    <lineage>
        <taxon>Eukaryota</taxon>
        <taxon>Fungi</taxon>
        <taxon>Dikarya</taxon>
        <taxon>Basidiomycota</taxon>
        <taxon>Agaricomycotina</taxon>
        <taxon>Agaricomycetes</taxon>
        <taxon>Agaricomycetidae</taxon>
        <taxon>Boletales</taxon>
        <taxon>Coniophorineae</taxon>
        <taxon>Hygrophoropsidaceae</taxon>
        <taxon>Hygrophoropsis</taxon>
    </lineage>
</organism>
<evidence type="ECO:0000313" key="2">
    <source>
        <dbReference type="Proteomes" id="UP000790377"/>
    </source>
</evidence>
<sequence>MALISACCECERLAIWPMSVTSLPESTTVLIVGAGPTGLTTALSLYHHGCRDFVIVDAVLEGNNTSRAHVIHAATLEALDSIESGSGLAERGIKGNHISLRSRTAELACPSLDSLKKYTSHPYVLFIPQHIVEQAFVEKLASLGVHIFRPKRVVGFRQSDRIDLATDVSFDDGSTVTAKYVIGADGARSVVRTSAGIGFRDPDGEIEAKHNLAQMILADVTFKGGVRFRAGMTGVMTPQSFFVCAPFPESFNMDLARNGQEITNTICRIGCGVPISEGPPPSAPSKEFMQNLINRFGPTYLSSDPTVNKTPVEIDQMVWSTRFRTHSAIADTFFSRFQTNEEKEGGAILLVGDAAHIHSPAGGQGMNLGIRDAVFLGEAVAEHFRLYTAATPLPSADVVLRNFADARKSRAVEVIGLTKGILKMEGASYDTYLFGWIPISPATVRDWVLWALGKTRLVQGRLAWQVSGLGRR</sequence>
<keyword evidence="2" id="KW-1185">Reference proteome</keyword>